<dbReference type="Pfam" id="PF13396">
    <property type="entry name" value="PLDc_N"/>
    <property type="match status" value="1"/>
</dbReference>
<evidence type="ECO:0000313" key="10">
    <source>
        <dbReference type="EMBL" id="QCN90213.1"/>
    </source>
</evidence>
<dbReference type="KEGG" id="sgd:ELQ87_00450"/>
<reference evidence="9 11" key="2">
    <citation type="submission" date="2018-12" db="EMBL/GenBank/DDBJ databases">
        <title>Streptomyces griseoviridis F1-27 complete genome.</title>
        <authorList>
            <person name="Mariita R.M."/>
            <person name="Sello J.K."/>
        </authorList>
    </citation>
    <scope>NUCLEOTIDE SEQUENCE [LARGE SCALE GENOMIC DNA]</scope>
    <source>
        <strain evidence="9 11">F1-27</strain>
    </source>
</reference>
<protein>
    <submittedName>
        <fullName evidence="9">SHOCT domain-containing protein</fullName>
    </submittedName>
</protein>
<dbReference type="Pfam" id="PF09851">
    <property type="entry name" value="SHOCT"/>
    <property type="match status" value="1"/>
</dbReference>
<reference evidence="10 12" key="1">
    <citation type="submission" date="2018-04" db="EMBL/GenBank/DDBJ databases">
        <title>Complete genome sequences of Streptomyces griseoviridis K61 and characterization of antagonistic properties of biological control agents.</title>
        <authorList>
            <person name="Mariita R.M."/>
            <person name="Sello J.K."/>
        </authorList>
    </citation>
    <scope>NUCLEOTIDE SEQUENCE [LARGE SCALE GENOMIC DNA]</scope>
    <source>
        <strain evidence="10 12">K61</strain>
    </source>
</reference>
<keyword evidence="5 6" id="KW-0472">Membrane</keyword>
<evidence type="ECO:0000256" key="5">
    <source>
        <dbReference type="ARBA" id="ARBA00023136"/>
    </source>
</evidence>
<gene>
    <name evidence="10" type="ORF">DDJ31_38910</name>
    <name evidence="9" type="ORF">ELQ87_00450</name>
</gene>
<keyword evidence="12" id="KW-1185">Reference proteome</keyword>
<feature type="transmembrane region" description="Helical" evidence="6">
    <location>
        <begin position="12"/>
        <end position="32"/>
    </location>
</feature>
<evidence type="ECO:0000313" key="12">
    <source>
        <dbReference type="Proteomes" id="UP000501753"/>
    </source>
</evidence>
<dbReference type="RefSeq" id="WP_127175853.1">
    <property type="nucleotide sequence ID" value="NZ_CP029078.1"/>
</dbReference>
<dbReference type="Proteomes" id="UP000271291">
    <property type="component" value="Chromosome"/>
</dbReference>
<keyword evidence="3 6" id="KW-0812">Transmembrane</keyword>
<evidence type="ECO:0000259" key="8">
    <source>
        <dbReference type="Pfam" id="PF13396"/>
    </source>
</evidence>
<accession>A0A3Q9KPH6</accession>
<feature type="domain" description="SHOCT" evidence="7">
    <location>
        <begin position="111"/>
        <end position="138"/>
    </location>
</feature>
<dbReference type="EMBL" id="CP034687">
    <property type="protein sequence ID" value="AZS82937.1"/>
    <property type="molecule type" value="Genomic_DNA"/>
</dbReference>
<comment type="subcellular location">
    <subcellularLocation>
        <location evidence="1">Cell membrane</location>
        <topology evidence="1">Multi-pass membrane protein</topology>
    </subcellularLocation>
</comment>
<dbReference type="OrthoDB" id="7596142at2"/>
<name>A0A3Q9KPH6_STRGD</name>
<sequence>MNGPVFLAYDYPVLGAFWTVLFITLATMWFILLFRVVADIFRDHTMGGPQKALWLICVLCLPFLGVFVYVLARGGAMGEREARRDAELRQAMSASAARTGAPSGTTPRDLDELAKLADLKAHGDISEAEYAHAKERILH</sequence>
<evidence type="ECO:0000256" key="4">
    <source>
        <dbReference type="ARBA" id="ARBA00022989"/>
    </source>
</evidence>
<evidence type="ECO:0000256" key="3">
    <source>
        <dbReference type="ARBA" id="ARBA00022692"/>
    </source>
</evidence>
<dbReference type="InterPro" id="IPR018649">
    <property type="entry name" value="SHOCT"/>
</dbReference>
<evidence type="ECO:0000256" key="2">
    <source>
        <dbReference type="ARBA" id="ARBA00022475"/>
    </source>
</evidence>
<evidence type="ECO:0000256" key="6">
    <source>
        <dbReference type="SAM" id="Phobius"/>
    </source>
</evidence>
<dbReference type="GO" id="GO:0005886">
    <property type="term" value="C:plasma membrane"/>
    <property type="evidence" value="ECO:0007669"/>
    <property type="project" value="UniProtKB-SubCell"/>
</dbReference>
<dbReference type="EMBL" id="CP029078">
    <property type="protein sequence ID" value="QCN90213.1"/>
    <property type="molecule type" value="Genomic_DNA"/>
</dbReference>
<feature type="domain" description="Cardiolipin synthase N-terminal" evidence="8">
    <location>
        <begin position="28"/>
        <end position="73"/>
    </location>
</feature>
<evidence type="ECO:0000313" key="11">
    <source>
        <dbReference type="Proteomes" id="UP000271291"/>
    </source>
</evidence>
<keyword evidence="4 6" id="KW-1133">Transmembrane helix</keyword>
<evidence type="ECO:0000256" key="1">
    <source>
        <dbReference type="ARBA" id="ARBA00004651"/>
    </source>
</evidence>
<dbReference type="Proteomes" id="UP000501753">
    <property type="component" value="Chromosome"/>
</dbReference>
<dbReference type="InterPro" id="IPR027379">
    <property type="entry name" value="CLS_N"/>
</dbReference>
<feature type="transmembrane region" description="Helical" evidence="6">
    <location>
        <begin position="52"/>
        <end position="72"/>
    </location>
</feature>
<dbReference type="AlphaFoldDB" id="A0A3Q9KPH6"/>
<organism evidence="9 11">
    <name type="scientific">Streptomyces griseoviridis</name>
    <dbReference type="NCBI Taxonomy" id="45398"/>
    <lineage>
        <taxon>Bacteria</taxon>
        <taxon>Bacillati</taxon>
        <taxon>Actinomycetota</taxon>
        <taxon>Actinomycetes</taxon>
        <taxon>Kitasatosporales</taxon>
        <taxon>Streptomycetaceae</taxon>
        <taxon>Streptomyces</taxon>
    </lineage>
</organism>
<evidence type="ECO:0000259" key="7">
    <source>
        <dbReference type="Pfam" id="PF09851"/>
    </source>
</evidence>
<proteinExistence type="predicted"/>
<keyword evidence="2" id="KW-1003">Cell membrane</keyword>
<evidence type="ECO:0000313" key="9">
    <source>
        <dbReference type="EMBL" id="AZS82937.1"/>
    </source>
</evidence>